<dbReference type="PROSITE" id="PS51257">
    <property type="entry name" value="PROKAR_LIPOPROTEIN"/>
    <property type="match status" value="1"/>
</dbReference>
<dbReference type="AlphaFoldDB" id="A0A940DU36"/>
<protein>
    <recommendedName>
        <fullName evidence="4">PEGA domain-containing protein</fullName>
    </recommendedName>
</protein>
<dbReference type="Proteomes" id="UP000725002">
    <property type="component" value="Unassembled WGS sequence"/>
</dbReference>
<accession>A0A940DU36</accession>
<evidence type="ECO:0000313" key="3">
    <source>
        <dbReference type="Proteomes" id="UP000725002"/>
    </source>
</evidence>
<dbReference type="EMBL" id="JADILV010000071">
    <property type="protein sequence ID" value="MBO8484369.1"/>
    <property type="molecule type" value="Genomic_DNA"/>
</dbReference>
<evidence type="ECO:0008006" key="4">
    <source>
        <dbReference type="Google" id="ProtNLM"/>
    </source>
</evidence>
<evidence type="ECO:0000256" key="1">
    <source>
        <dbReference type="SAM" id="SignalP"/>
    </source>
</evidence>
<comment type="caution">
    <text evidence="2">The sequence shown here is derived from an EMBL/GenBank/DDBJ whole genome shotgun (WGS) entry which is preliminary data.</text>
</comment>
<gene>
    <name evidence="2" type="ORF">IAB75_09710</name>
</gene>
<name>A0A940DU36_9BACT</name>
<feature type="signal peptide" evidence="1">
    <location>
        <begin position="1"/>
        <end position="21"/>
    </location>
</feature>
<organism evidence="2 3">
    <name type="scientific">Candidatus Cryptobacteroides avicola</name>
    <dbReference type="NCBI Taxonomy" id="2840757"/>
    <lineage>
        <taxon>Bacteria</taxon>
        <taxon>Pseudomonadati</taxon>
        <taxon>Bacteroidota</taxon>
        <taxon>Bacteroidia</taxon>
        <taxon>Bacteroidales</taxon>
        <taxon>Candidatus Cryptobacteroides</taxon>
    </lineage>
</organism>
<evidence type="ECO:0000313" key="2">
    <source>
        <dbReference type="EMBL" id="MBO8484369.1"/>
    </source>
</evidence>
<sequence length="164" mass="17977">MKALTKLFLLCTLVVSVSSCATIFTATKYQVSFNTTPDGAGITIENRDGKVIFEGVTPTTVRLKSAAGYMKKEEYIITFTKNGYAQKIVNISANLDGWYIGNILLGGFIGMLIVDPASGAMYKIAKEDRAINETLQPTNEQALQVYDINNLPDNINKEDLIRIG</sequence>
<proteinExistence type="predicted"/>
<keyword evidence="1" id="KW-0732">Signal</keyword>
<feature type="chain" id="PRO_5037623158" description="PEGA domain-containing protein" evidence="1">
    <location>
        <begin position="22"/>
        <end position="164"/>
    </location>
</feature>
<reference evidence="2" key="2">
    <citation type="journal article" date="2021" name="PeerJ">
        <title>Extensive microbial diversity within the chicken gut microbiome revealed by metagenomics and culture.</title>
        <authorList>
            <person name="Gilroy R."/>
            <person name="Ravi A."/>
            <person name="Getino M."/>
            <person name="Pursley I."/>
            <person name="Horton D.L."/>
            <person name="Alikhan N.F."/>
            <person name="Baker D."/>
            <person name="Gharbi K."/>
            <person name="Hall N."/>
            <person name="Watson M."/>
            <person name="Adriaenssens E.M."/>
            <person name="Foster-Nyarko E."/>
            <person name="Jarju S."/>
            <person name="Secka A."/>
            <person name="Antonio M."/>
            <person name="Oren A."/>
            <person name="Chaudhuri R.R."/>
            <person name="La Ragione R."/>
            <person name="Hildebrand F."/>
            <person name="Pallen M.J."/>
        </authorList>
    </citation>
    <scope>NUCLEOTIDE SEQUENCE</scope>
    <source>
        <strain evidence="2">G3-8215</strain>
    </source>
</reference>
<reference evidence="2" key="1">
    <citation type="submission" date="2020-10" db="EMBL/GenBank/DDBJ databases">
        <authorList>
            <person name="Gilroy R."/>
        </authorList>
    </citation>
    <scope>NUCLEOTIDE SEQUENCE</scope>
    <source>
        <strain evidence="2">G3-8215</strain>
    </source>
</reference>